<comment type="caution">
    <text evidence="6">The sequence shown here is derived from an EMBL/GenBank/DDBJ whole genome shotgun (WGS) entry which is preliminary data.</text>
</comment>
<gene>
    <name evidence="6" type="ORF">CUNI_LOCUS7492</name>
</gene>
<dbReference type="InterPro" id="IPR050182">
    <property type="entry name" value="Cytochrome_P450_fam2"/>
</dbReference>
<keyword evidence="4 5" id="KW-0349">Heme</keyword>
<dbReference type="InterPro" id="IPR002401">
    <property type="entry name" value="Cyt_P450_E_grp-I"/>
</dbReference>
<keyword evidence="7" id="KW-1185">Reference proteome</keyword>
<keyword evidence="5" id="KW-0560">Oxidoreductase</keyword>
<comment type="similarity">
    <text evidence="1 5">Belongs to the cytochrome P450 family.</text>
</comment>
<accession>A0A8S3YY87</accession>
<dbReference type="InterPro" id="IPR017972">
    <property type="entry name" value="Cyt_P450_CS"/>
</dbReference>
<evidence type="ECO:0000256" key="2">
    <source>
        <dbReference type="ARBA" id="ARBA00022723"/>
    </source>
</evidence>
<evidence type="ECO:0008006" key="8">
    <source>
        <dbReference type="Google" id="ProtNLM"/>
    </source>
</evidence>
<sequence>MRWATQLAVFGFGETTNSEVPYEEAEQPEVAYPQTPLTEYQWTFTKQMSLNERQESILQRILKQPEFASVTEENDEELLQSLIDLFFGGVTSTLSALEFVLMYLSKNPTMQQWAQSEIDKVTEANGGRITLSMKDQMPYIQACIAEGLRLGVVTPSTLPHVAKEDTEIEGYAIPKGTFVLASIISLHYDPKFYLDADEYRPQRHIDGDGHFIAPKCYRPFGVGARRCVGDKIAEMQLFLYIVTILRHFTVESVGDKKASAMETHMRIIHRLKDFKCVLRQRL</sequence>
<dbReference type="Gene3D" id="1.10.630.10">
    <property type="entry name" value="Cytochrome P450"/>
    <property type="match status" value="1"/>
</dbReference>
<dbReference type="EMBL" id="CAJHNH020001191">
    <property type="protein sequence ID" value="CAG5121934.1"/>
    <property type="molecule type" value="Genomic_DNA"/>
</dbReference>
<dbReference type="GO" id="GO:0020037">
    <property type="term" value="F:heme binding"/>
    <property type="evidence" value="ECO:0007669"/>
    <property type="project" value="InterPro"/>
</dbReference>
<keyword evidence="3 4" id="KW-0408">Iron</keyword>
<dbReference type="GO" id="GO:0004497">
    <property type="term" value="F:monooxygenase activity"/>
    <property type="evidence" value="ECO:0007669"/>
    <property type="project" value="UniProtKB-KW"/>
</dbReference>
<dbReference type="PANTHER" id="PTHR24300:SF417">
    <property type="entry name" value="CYTOCHROME P450 508B1-RELATED"/>
    <property type="match status" value="1"/>
</dbReference>
<keyword evidence="5" id="KW-0503">Monooxygenase</keyword>
<organism evidence="6 7">
    <name type="scientific">Candidula unifasciata</name>
    <dbReference type="NCBI Taxonomy" id="100452"/>
    <lineage>
        <taxon>Eukaryota</taxon>
        <taxon>Metazoa</taxon>
        <taxon>Spiralia</taxon>
        <taxon>Lophotrochozoa</taxon>
        <taxon>Mollusca</taxon>
        <taxon>Gastropoda</taxon>
        <taxon>Heterobranchia</taxon>
        <taxon>Euthyneura</taxon>
        <taxon>Panpulmonata</taxon>
        <taxon>Eupulmonata</taxon>
        <taxon>Stylommatophora</taxon>
        <taxon>Helicina</taxon>
        <taxon>Helicoidea</taxon>
        <taxon>Geomitridae</taxon>
        <taxon>Candidula</taxon>
    </lineage>
</organism>
<dbReference type="PRINTS" id="PR00385">
    <property type="entry name" value="P450"/>
</dbReference>
<evidence type="ECO:0000256" key="5">
    <source>
        <dbReference type="RuleBase" id="RU000461"/>
    </source>
</evidence>
<dbReference type="AlphaFoldDB" id="A0A8S3YY87"/>
<evidence type="ECO:0000313" key="6">
    <source>
        <dbReference type="EMBL" id="CAG5121934.1"/>
    </source>
</evidence>
<dbReference type="PROSITE" id="PS00086">
    <property type="entry name" value="CYTOCHROME_P450"/>
    <property type="match status" value="1"/>
</dbReference>
<evidence type="ECO:0000313" key="7">
    <source>
        <dbReference type="Proteomes" id="UP000678393"/>
    </source>
</evidence>
<dbReference type="GO" id="GO:0005506">
    <property type="term" value="F:iron ion binding"/>
    <property type="evidence" value="ECO:0007669"/>
    <property type="project" value="InterPro"/>
</dbReference>
<protein>
    <recommendedName>
        <fullName evidence="8">Cytochrome P450</fullName>
    </recommendedName>
</protein>
<keyword evidence="2 4" id="KW-0479">Metal-binding</keyword>
<dbReference type="SUPFAM" id="SSF48264">
    <property type="entry name" value="Cytochrome P450"/>
    <property type="match status" value="1"/>
</dbReference>
<comment type="cofactor">
    <cofactor evidence="4">
        <name>heme</name>
        <dbReference type="ChEBI" id="CHEBI:30413"/>
    </cofactor>
</comment>
<name>A0A8S3YY87_9EUPU</name>
<dbReference type="Pfam" id="PF00067">
    <property type="entry name" value="p450"/>
    <property type="match status" value="1"/>
</dbReference>
<dbReference type="Proteomes" id="UP000678393">
    <property type="component" value="Unassembled WGS sequence"/>
</dbReference>
<reference evidence="6" key="1">
    <citation type="submission" date="2021-04" db="EMBL/GenBank/DDBJ databases">
        <authorList>
            <consortium name="Molecular Ecology Group"/>
        </authorList>
    </citation>
    <scope>NUCLEOTIDE SEQUENCE</scope>
</reference>
<dbReference type="InterPro" id="IPR036396">
    <property type="entry name" value="Cyt_P450_sf"/>
</dbReference>
<feature type="binding site" description="axial binding residue" evidence="4">
    <location>
        <position position="227"/>
    </location>
    <ligand>
        <name>heme</name>
        <dbReference type="ChEBI" id="CHEBI:30413"/>
    </ligand>
    <ligandPart>
        <name>Fe</name>
        <dbReference type="ChEBI" id="CHEBI:18248"/>
    </ligandPart>
</feature>
<proteinExistence type="inferred from homology"/>
<evidence type="ECO:0000256" key="3">
    <source>
        <dbReference type="ARBA" id="ARBA00023004"/>
    </source>
</evidence>
<dbReference type="PANTHER" id="PTHR24300">
    <property type="entry name" value="CYTOCHROME P450 508A4-RELATED"/>
    <property type="match status" value="1"/>
</dbReference>
<evidence type="ECO:0000256" key="4">
    <source>
        <dbReference type="PIRSR" id="PIRSR602401-1"/>
    </source>
</evidence>
<dbReference type="OrthoDB" id="2789670at2759"/>
<dbReference type="GO" id="GO:0016705">
    <property type="term" value="F:oxidoreductase activity, acting on paired donors, with incorporation or reduction of molecular oxygen"/>
    <property type="evidence" value="ECO:0007669"/>
    <property type="project" value="InterPro"/>
</dbReference>
<dbReference type="PRINTS" id="PR00463">
    <property type="entry name" value="EP450I"/>
</dbReference>
<evidence type="ECO:0000256" key="1">
    <source>
        <dbReference type="ARBA" id="ARBA00010617"/>
    </source>
</evidence>
<dbReference type="InterPro" id="IPR001128">
    <property type="entry name" value="Cyt_P450"/>
</dbReference>